<dbReference type="EMBL" id="JAMSHT010000001">
    <property type="protein sequence ID" value="MCM8556433.1"/>
    <property type="molecule type" value="Genomic_DNA"/>
</dbReference>
<comment type="caution">
    <text evidence="1">The sequence shown here is derived from an EMBL/GenBank/DDBJ whole genome shotgun (WGS) entry which is preliminary data.</text>
</comment>
<dbReference type="InterPro" id="IPR027417">
    <property type="entry name" value="P-loop_NTPase"/>
</dbReference>
<sequence length="406" mass="46221">MATVASDLEQYQPTEEGSLGAARFLDKMLGTLWDKGLTWRPTLDPKDLKHHAMRAEDRAPKEGCWEDRLDILTQALDEEAKLSPLGRAIAHGQLVRKIRCRIRAEAQWARNPAIRDRKVVAPLIIVGQMRSGTTRLHRLLARDPHFVHTRAYETMIPMPGGGRIDKRPVTATANLLFLRTLNPLLAAVHPTGPYQAEEEFGLHAMSIFGAQYEGQWMVPSFARHCETCDRTGVYEEFKAVLQTLGAVRHEPEDKPWVLKAPQFTQDLEVLHEVFPDARYLFLHRDPVSVVGSSASLAWQQARVQSCSADRDAIGAEWLHKTKLRQDRQRAFRQAHPHVPALDIRFDHVNEDWRREIGRVYDFIGRTLDPDVEAAMADFLANSKAHKRHDYDIRDFGLDPQDVASAF</sequence>
<dbReference type="RefSeq" id="WP_252111631.1">
    <property type="nucleotide sequence ID" value="NZ_JAMSHT010000001.1"/>
</dbReference>
<protein>
    <submittedName>
        <fullName evidence="1">Sulfotransferase</fullName>
    </submittedName>
</protein>
<dbReference type="SUPFAM" id="SSF52540">
    <property type="entry name" value="P-loop containing nucleoside triphosphate hydrolases"/>
    <property type="match status" value="1"/>
</dbReference>
<evidence type="ECO:0000313" key="1">
    <source>
        <dbReference type="EMBL" id="MCM8556433.1"/>
    </source>
</evidence>
<name>A0A9X2J0M9_9SPHN</name>
<evidence type="ECO:0000313" key="2">
    <source>
        <dbReference type="Proteomes" id="UP001155128"/>
    </source>
</evidence>
<dbReference type="PANTHER" id="PTHR36451">
    <property type="entry name" value="PAPS-DEPENDENT SULFOTRANSFERASE STF3"/>
    <property type="match status" value="1"/>
</dbReference>
<proteinExistence type="predicted"/>
<dbReference type="Pfam" id="PF13469">
    <property type="entry name" value="Sulfotransfer_3"/>
    <property type="match status" value="1"/>
</dbReference>
<accession>A0A9X2J0M9</accession>
<dbReference type="PANTHER" id="PTHR36451:SF1">
    <property type="entry name" value="OMEGA-HYDROXY-BETA-DIHYDROMENAQUINONE-9 SULFOTRANSFERASE STF3"/>
    <property type="match status" value="1"/>
</dbReference>
<dbReference type="Proteomes" id="UP001155128">
    <property type="component" value="Unassembled WGS sequence"/>
</dbReference>
<keyword evidence="2" id="KW-1185">Reference proteome</keyword>
<dbReference type="Gene3D" id="3.40.50.300">
    <property type="entry name" value="P-loop containing nucleotide triphosphate hydrolases"/>
    <property type="match status" value="1"/>
</dbReference>
<reference evidence="1" key="1">
    <citation type="submission" date="2022-06" db="EMBL/GenBank/DDBJ databases">
        <title>Sphingomicrobium sedimins sp. nov., a marine bacterium isolated from tidal flat.</title>
        <authorList>
            <person name="Kim C.-H."/>
            <person name="Yoo Y."/>
            <person name="Kim J.-J."/>
        </authorList>
    </citation>
    <scope>NUCLEOTIDE SEQUENCE</scope>
    <source>
        <strain evidence="1">GRR-S6-50</strain>
    </source>
</reference>
<gene>
    <name evidence="1" type="ORF">NDO55_01195</name>
</gene>
<dbReference type="AlphaFoldDB" id="A0A9X2J0M9"/>
<organism evidence="1 2">
    <name type="scientific">Sphingomicrobium sediminis</name>
    <dbReference type="NCBI Taxonomy" id="2950949"/>
    <lineage>
        <taxon>Bacteria</taxon>
        <taxon>Pseudomonadati</taxon>
        <taxon>Pseudomonadota</taxon>
        <taxon>Alphaproteobacteria</taxon>
        <taxon>Sphingomonadales</taxon>
        <taxon>Sphingomonadaceae</taxon>
        <taxon>Sphingomicrobium</taxon>
    </lineage>
</organism>
<dbReference type="InterPro" id="IPR052736">
    <property type="entry name" value="Stf3_sulfotransferase"/>
</dbReference>